<sequence length="116" mass="12602">MGSISVIYGLLFLLVSLVQSTTLDPTLASLGSLRQSLESVQRASRNYDGGITSTTNLLFAAYQLDRKVQNIANAFDGLGQLDPDGVERWEEVYRQLLPTASEAANSFADMVCALEL</sequence>
<evidence type="ECO:0000256" key="1">
    <source>
        <dbReference type="SAM" id="SignalP"/>
    </source>
</evidence>
<protein>
    <submittedName>
        <fullName evidence="2">Uncharacterized protein</fullName>
    </submittedName>
</protein>
<reference evidence="2 3" key="1">
    <citation type="submission" date="2024-07" db="EMBL/GenBank/DDBJ databases">
        <title>Section-level genome sequencing and comparative genomics of Aspergillus sections Usti and Cavernicolus.</title>
        <authorList>
            <consortium name="Lawrence Berkeley National Laboratory"/>
            <person name="Nybo J.L."/>
            <person name="Vesth T.C."/>
            <person name="Theobald S."/>
            <person name="Frisvad J.C."/>
            <person name="Larsen T.O."/>
            <person name="Kjaerboelling I."/>
            <person name="Rothschild-Mancinelli K."/>
            <person name="Lyhne E.K."/>
            <person name="Kogle M.E."/>
            <person name="Barry K."/>
            <person name="Clum A."/>
            <person name="Na H."/>
            <person name="Ledsgaard L."/>
            <person name="Lin J."/>
            <person name="Lipzen A."/>
            <person name="Kuo A."/>
            <person name="Riley R."/>
            <person name="Mondo S."/>
            <person name="Labutti K."/>
            <person name="Haridas S."/>
            <person name="Pangalinan J."/>
            <person name="Salamov A.A."/>
            <person name="Simmons B.A."/>
            <person name="Magnuson J.K."/>
            <person name="Chen J."/>
            <person name="Drula E."/>
            <person name="Henrissat B."/>
            <person name="Wiebenga A."/>
            <person name="Lubbers R.J."/>
            <person name="Gomes A.C."/>
            <person name="Macurrencykelacurrency M.R."/>
            <person name="Stajich J."/>
            <person name="Grigoriev I.V."/>
            <person name="Mortensen U.H."/>
            <person name="De Vries R.P."/>
            <person name="Baker S.E."/>
            <person name="Andersen M.R."/>
        </authorList>
    </citation>
    <scope>NUCLEOTIDE SEQUENCE [LARGE SCALE GENOMIC DNA]</scope>
    <source>
        <strain evidence="2 3">CBS 449.75</strain>
    </source>
</reference>
<accession>A0ABR4LSX7</accession>
<feature type="signal peptide" evidence="1">
    <location>
        <begin position="1"/>
        <end position="20"/>
    </location>
</feature>
<name>A0ABR4LSX7_9EURO</name>
<dbReference type="Proteomes" id="UP001610432">
    <property type="component" value="Unassembled WGS sequence"/>
</dbReference>
<keyword evidence="1" id="KW-0732">Signal</keyword>
<comment type="caution">
    <text evidence="2">The sequence shown here is derived from an EMBL/GenBank/DDBJ whole genome shotgun (WGS) entry which is preliminary data.</text>
</comment>
<organism evidence="2 3">
    <name type="scientific">Aspergillus lucknowensis</name>
    <dbReference type="NCBI Taxonomy" id="176173"/>
    <lineage>
        <taxon>Eukaryota</taxon>
        <taxon>Fungi</taxon>
        <taxon>Dikarya</taxon>
        <taxon>Ascomycota</taxon>
        <taxon>Pezizomycotina</taxon>
        <taxon>Eurotiomycetes</taxon>
        <taxon>Eurotiomycetidae</taxon>
        <taxon>Eurotiales</taxon>
        <taxon>Aspergillaceae</taxon>
        <taxon>Aspergillus</taxon>
        <taxon>Aspergillus subgen. Nidulantes</taxon>
    </lineage>
</organism>
<keyword evidence="3" id="KW-1185">Reference proteome</keyword>
<feature type="chain" id="PRO_5046067735" evidence="1">
    <location>
        <begin position="21"/>
        <end position="116"/>
    </location>
</feature>
<proteinExistence type="predicted"/>
<gene>
    <name evidence="2" type="ORF">BJX67DRAFT_381255</name>
</gene>
<evidence type="ECO:0000313" key="3">
    <source>
        <dbReference type="Proteomes" id="UP001610432"/>
    </source>
</evidence>
<dbReference type="RefSeq" id="XP_070886218.1">
    <property type="nucleotide sequence ID" value="XM_071032987.1"/>
</dbReference>
<dbReference type="GeneID" id="98148059"/>
<evidence type="ECO:0000313" key="2">
    <source>
        <dbReference type="EMBL" id="KAL2867239.1"/>
    </source>
</evidence>
<dbReference type="EMBL" id="JBFXLQ010000020">
    <property type="protein sequence ID" value="KAL2867239.1"/>
    <property type="molecule type" value="Genomic_DNA"/>
</dbReference>